<sequence>MNFVNLYGSSGGLLHQFCWTSTATLVDFSGDLVDFYVIPVAMSDPSKIPEEVKKQIDDALGLWVNNAGVEKTPGISMINKPVMQSTIDVKKSNLASDGISSSGTAGDGNSLVVRKNGGSKDGISASNRMSVSATSAVSQQ</sequence>
<evidence type="ECO:0000313" key="3">
    <source>
        <dbReference type="WBParaSite" id="jg19469"/>
    </source>
</evidence>
<dbReference type="WBParaSite" id="jg19469">
    <property type="protein sequence ID" value="jg19469"/>
    <property type="gene ID" value="jg19469"/>
</dbReference>
<organism evidence="2 3">
    <name type="scientific">Ditylenchus dipsaci</name>
    <dbReference type="NCBI Taxonomy" id="166011"/>
    <lineage>
        <taxon>Eukaryota</taxon>
        <taxon>Metazoa</taxon>
        <taxon>Ecdysozoa</taxon>
        <taxon>Nematoda</taxon>
        <taxon>Chromadorea</taxon>
        <taxon>Rhabditida</taxon>
        <taxon>Tylenchina</taxon>
        <taxon>Tylenchomorpha</taxon>
        <taxon>Sphaerularioidea</taxon>
        <taxon>Anguinidae</taxon>
        <taxon>Anguininae</taxon>
        <taxon>Ditylenchus</taxon>
    </lineage>
</organism>
<reference evidence="3" key="1">
    <citation type="submission" date="2022-11" db="UniProtKB">
        <authorList>
            <consortium name="WormBaseParasite"/>
        </authorList>
    </citation>
    <scope>IDENTIFICATION</scope>
</reference>
<evidence type="ECO:0000256" key="1">
    <source>
        <dbReference type="SAM" id="MobiDB-lite"/>
    </source>
</evidence>
<name>A0A915DFV4_9BILA</name>
<protein>
    <submittedName>
        <fullName evidence="3">Uncharacterized protein</fullName>
    </submittedName>
</protein>
<keyword evidence="2" id="KW-1185">Reference proteome</keyword>
<accession>A0A915DFV4</accession>
<proteinExistence type="predicted"/>
<dbReference type="AlphaFoldDB" id="A0A915DFV4"/>
<feature type="compositionally biased region" description="Polar residues" evidence="1">
    <location>
        <begin position="124"/>
        <end position="140"/>
    </location>
</feature>
<feature type="region of interest" description="Disordered" evidence="1">
    <location>
        <begin position="97"/>
        <end position="140"/>
    </location>
</feature>
<evidence type="ECO:0000313" key="2">
    <source>
        <dbReference type="Proteomes" id="UP000887574"/>
    </source>
</evidence>
<dbReference type="Proteomes" id="UP000887574">
    <property type="component" value="Unplaced"/>
</dbReference>